<dbReference type="SUPFAM" id="SSF47413">
    <property type="entry name" value="lambda repressor-like DNA-binding domains"/>
    <property type="match status" value="1"/>
</dbReference>
<evidence type="ECO:0000313" key="3">
    <source>
        <dbReference type="Proteomes" id="UP000323946"/>
    </source>
</evidence>
<sequence length="295" mass="32511">MAVSHALKYRGYMTTARSRGLGAEIRKLRKAAGLRLEELAEQCDWSRATFGRIESGAKVPTETEIAIILGTLGITGRERTRLLELAQDAHQPHWWEVAGHPGLPAQLVALLEFERSATKITDVALGAVPGLLQVADYTRAIIGAGVQDEKDVESRVALRLGRQTVLTRKDPVVFHALIDESILHRMVGGPEVMAEQLRHIERMAQRPHITVQVVPYSLGAYVGLNGSQLIMEFQRQRTIVHLEHRRAGVFLDDPADTFPFTKSVDRLAKAALGPADSLDLISTCATAMENHDHAD</sequence>
<organism evidence="2 3">
    <name type="scientific">Saccharopolyspora hirsuta</name>
    <dbReference type="NCBI Taxonomy" id="1837"/>
    <lineage>
        <taxon>Bacteria</taxon>
        <taxon>Bacillati</taxon>
        <taxon>Actinomycetota</taxon>
        <taxon>Actinomycetes</taxon>
        <taxon>Pseudonocardiales</taxon>
        <taxon>Pseudonocardiaceae</taxon>
        <taxon>Saccharopolyspora</taxon>
    </lineage>
</organism>
<keyword evidence="3" id="KW-1185">Reference proteome</keyword>
<dbReference type="Proteomes" id="UP000323946">
    <property type="component" value="Unassembled WGS sequence"/>
</dbReference>
<dbReference type="SMART" id="SM00530">
    <property type="entry name" value="HTH_XRE"/>
    <property type="match status" value="1"/>
</dbReference>
<proteinExistence type="predicted"/>
<name>A0A5M7B609_SACHI</name>
<protein>
    <submittedName>
        <fullName evidence="2">Helix-turn-helix domain-containing protein</fullName>
    </submittedName>
</protein>
<dbReference type="InterPro" id="IPR010982">
    <property type="entry name" value="Lambda_DNA-bd_dom_sf"/>
</dbReference>
<dbReference type="AlphaFoldDB" id="A0A5M7B609"/>
<feature type="domain" description="HTH cro/C1-type" evidence="1">
    <location>
        <begin position="25"/>
        <end position="79"/>
    </location>
</feature>
<dbReference type="EMBL" id="VWPH01000025">
    <property type="protein sequence ID" value="KAA5824993.1"/>
    <property type="molecule type" value="Genomic_DNA"/>
</dbReference>
<dbReference type="InterPro" id="IPR043917">
    <property type="entry name" value="DUF5753"/>
</dbReference>
<dbReference type="PROSITE" id="PS50943">
    <property type="entry name" value="HTH_CROC1"/>
    <property type="match status" value="1"/>
</dbReference>
<dbReference type="OrthoDB" id="2991476at2"/>
<accession>A0A5M7B609</accession>
<evidence type="ECO:0000313" key="2">
    <source>
        <dbReference type="EMBL" id="KAA5824993.1"/>
    </source>
</evidence>
<comment type="caution">
    <text evidence="2">The sequence shown here is derived from an EMBL/GenBank/DDBJ whole genome shotgun (WGS) entry which is preliminary data.</text>
</comment>
<dbReference type="GO" id="GO:0003677">
    <property type="term" value="F:DNA binding"/>
    <property type="evidence" value="ECO:0007669"/>
    <property type="project" value="InterPro"/>
</dbReference>
<gene>
    <name evidence="2" type="ORF">F1721_33815</name>
</gene>
<dbReference type="InterPro" id="IPR001387">
    <property type="entry name" value="Cro/C1-type_HTH"/>
</dbReference>
<dbReference type="Pfam" id="PF19054">
    <property type="entry name" value="DUF5753"/>
    <property type="match status" value="1"/>
</dbReference>
<evidence type="ECO:0000259" key="1">
    <source>
        <dbReference type="PROSITE" id="PS50943"/>
    </source>
</evidence>
<dbReference type="Pfam" id="PF13560">
    <property type="entry name" value="HTH_31"/>
    <property type="match status" value="1"/>
</dbReference>
<dbReference type="CDD" id="cd00093">
    <property type="entry name" value="HTH_XRE"/>
    <property type="match status" value="1"/>
</dbReference>
<reference evidence="2 3" key="1">
    <citation type="submission" date="2019-09" db="EMBL/GenBank/DDBJ databases">
        <title>Draft genome sequence of the thermophilic Saccharopolyspora hirsuta VKM Ac-666T.</title>
        <authorList>
            <person name="Lobastova T.G."/>
            <person name="Fokina V."/>
            <person name="Bragin E.Y."/>
            <person name="Shtratnikova V.Y."/>
            <person name="Starodumova I.P."/>
            <person name="Tarlachkov S.V."/>
            <person name="Donova M.V."/>
        </authorList>
    </citation>
    <scope>NUCLEOTIDE SEQUENCE [LARGE SCALE GENOMIC DNA]</scope>
    <source>
        <strain evidence="2 3">VKM Ac-666</strain>
    </source>
</reference>
<dbReference type="Gene3D" id="1.10.260.40">
    <property type="entry name" value="lambda repressor-like DNA-binding domains"/>
    <property type="match status" value="1"/>
</dbReference>